<proteinExistence type="predicted"/>
<accession>A0A3P6SV22</accession>
<sequence>MQICHILLTVLSGVFLFGFLVSTCVYLYGGALPAATFENTSVSTEASTNQLSLTNAVQYTIDKFIAFLRVGTSTGITLTEQLSVEVGRKLNMASRMGLNINWGKAKELDHVSSWSTAGLVSLADGVHTAMNALLEKYTIRALLNTGDQLQVDVNILDQNMLFIRKTNQFTSGQVSQIQGSLKTIHGFITTELNKLCLKGLGTYLDTQCKQLQAKSLILNISFDPSALEVDPPAVLNFVLNDFGINLQLILNQFEKVTQKLNETEMDILLKVLEFVDVQTILKPMRRFWQQLDVQIDSMSTTAQTTVTSIENGLTTAKPLLLLAIYLPAVIFVGLLATAIVLFVLYLFEALESNLFLTEPPTNHQGE</sequence>
<dbReference type="Proteomes" id="UP000281553">
    <property type="component" value="Unassembled WGS sequence"/>
</dbReference>
<protein>
    <submittedName>
        <fullName evidence="2">Uncharacterized protein</fullName>
    </submittedName>
</protein>
<dbReference type="AlphaFoldDB" id="A0A3P6SV22"/>
<evidence type="ECO:0000313" key="3">
    <source>
        <dbReference type="Proteomes" id="UP000281553"/>
    </source>
</evidence>
<organism evidence="2 3">
    <name type="scientific">Dibothriocephalus latus</name>
    <name type="common">Fish tapeworm</name>
    <name type="synonym">Diphyllobothrium latum</name>
    <dbReference type="NCBI Taxonomy" id="60516"/>
    <lineage>
        <taxon>Eukaryota</taxon>
        <taxon>Metazoa</taxon>
        <taxon>Spiralia</taxon>
        <taxon>Lophotrochozoa</taxon>
        <taxon>Platyhelminthes</taxon>
        <taxon>Cestoda</taxon>
        <taxon>Eucestoda</taxon>
        <taxon>Diphyllobothriidea</taxon>
        <taxon>Diphyllobothriidae</taxon>
        <taxon>Dibothriocephalus</taxon>
    </lineage>
</organism>
<evidence type="ECO:0000256" key="1">
    <source>
        <dbReference type="SAM" id="Phobius"/>
    </source>
</evidence>
<feature type="transmembrane region" description="Helical" evidence="1">
    <location>
        <begin position="6"/>
        <end position="28"/>
    </location>
</feature>
<keyword evidence="1" id="KW-0472">Membrane</keyword>
<reference evidence="2 3" key="1">
    <citation type="submission" date="2018-11" db="EMBL/GenBank/DDBJ databases">
        <authorList>
            <consortium name="Pathogen Informatics"/>
        </authorList>
    </citation>
    <scope>NUCLEOTIDE SEQUENCE [LARGE SCALE GENOMIC DNA]</scope>
</reference>
<dbReference type="OrthoDB" id="6271936at2759"/>
<gene>
    <name evidence="2" type="ORF">DILT_LOCUS2758</name>
</gene>
<dbReference type="EMBL" id="UYRU01042587">
    <property type="protein sequence ID" value="VDK76477.1"/>
    <property type="molecule type" value="Genomic_DNA"/>
</dbReference>
<keyword evidence="3" id="KW-1185">Reference proteome</keyword>
<keyword evidence="1" id="KW-1133">Transmembrane helix</keyword>
<evidence type="ECO:0000313" key="2">
    <source>
        <dbReference type="EMBL" id="VDK76477.1"/>
    </source>
</evidence>
<feature type="transmembrane region" description="Helical" evidence="1">
    <location>
        <begin position="319"/>
        <end position="347"/>
    </location>
</feature>
<keyword evidence="1" id="KW-0812">Transmembrane</keyword>
<name>A0A3P6SV22_DIBLA</name>